<proteinExistence type="predicted"/>
<dbReference type="SUPFAM" id="SSF102712">
    <property type="entry name" value="JAB1/MPN domain"/>
    <property type="match status" value="1"/>
</dbReference>
<dbReference type="CDD" id="cd08070">
    <property type="entry name" value="MPN_like"/>
    <property type="match status" value="1"/>
</dbReference>
<dbReference type="PANTHER" id="PTHR34858">
    <property type="entry name" value="CYSO-CYSTEINE PEPTIDASE"/>
    <property type="match status" value="1"/>
</dbReference>
<evidence type="ECO:0000256" key="1">
    <source>
        <dbReference type="ARBA" id="ARBA00022670"/>
    </source>
</evidence>
<evidence type="ECO:0000256" key="6">
    <source>
        <dbReference type="SAM" id="MobiDB-lite"/>
    </source>
</evidence>
<evidence type="ECO:0000256" key="3">
    <source>
        <dbReference type="ARBA" id="ARBA00022801"/>
    </source>
</evidence>
<feature type="compositionally biased region" description="Basic and acidic residues" evidence="6">
    <location>
        <begin position="82"/>
        <end position="95"/>
    </location>
</feature>
<dbReference type="EMBL" id="JBBMER010000006">
    <property type="protein sequence ID" value="MEQ2380012.1"/>
    <property type="molecule type" value="Genomic_DNA"/>
</dbReference>
<feature type="domain" description="MPN" evidence="7">
    <location>
        <begin position="2"/>
        <end position="127"/>
    </location>
</feature>
<dbReference type="InterPro" id="IPR000555">
    <property type="entry name" value="JAMM/MPN+_dom"/>
</dbReference>
<accession>A0ABV1BW82</accession>
<keyword evidence="5" id="KW-0482">Metalloprotease</keyword>
<comment type="caution">
    <text evidence="8">The sequence shown here is derived from an EMBL/GenBank/DDBJ whole genome shotgun (WGS) entry which is preliminary data.</text>
</comment>
<keyword evidence="1" id="KW-0645">Protease</keyword>
<organism evidence="8 9">
    <name type="scientific">[Lactobacillus] rogosae</name>
    <dbReference type="NCBI Taxonomy" id="706562"/>
    <lineage>
        <taxon>Bacteria</taxon>
        <taxon>Bacillati</taxon>
        <taxon>Bacillota</taxon>
        <taxon>Clostridia</taxon>
        <taxon>Lachnospirales</taxon>
        <taxon>Lachnospiraceae</taxon>
        <taxon>Lachnospira</taxon>
    </lineage>
</organism>
<keyword evidence="9" id="KW-1185">Reference proteome</keyword>
<dbReference type="Pfam" id="PF14464">
    <property type="entry name" value="Prok-JAB"/>
    <property type="match status" value="1"/>
</dbReference>
<evidence type="ECO:0000313" key="8">
    <source>
        <dbReference type="EMBL" id="MEQ2380012.1"/>
    </source>
</evidence>
<dbReference type="SMART" id="SM00232">
    <property type="entry name" value="JAB_MPN"/>
    <property type="match status" value="1"/>
</dbReference>
<dbReference type="RefSeq" id="WP_349153697.1">
    <property type="nucleotide sequence ID" value="NZ_DAWDXV010000007.1"/>
</dbReference>
<reference evidence="8 9" key="1">
    <citation type="submission" date="2024-03" db="EMBL/GenBank/DDBJ databases">
        <title>Human intestinal bacterial collection.</title>
        <authorList>
            <person name="Pauvert C."/>
            <person name="Hitch T.C.A."/>
            <person name="Clavel T."/>
        </authorList>
    </citation>
    <scope>NUCLEOTIDE SEQUENCE [LARGE SCALE GENOMIC DNA]</scope>
    <source>
        <strain evidence="8 9">CLA-AA-H255</strain>
    </source>
</reference>
<dbReference type="InterPro" id="IPR037518">
    <property type="entry name" value="MPN"/>
</dbReference>
<dbReference type="Gene3D" id="3.40.140.10">
    <property type="entry name" value="Cytidine Deaminase, domain 2"/>
    <property type="match status" value="1"/>
</dbReference>
<dbReference type="PROSITE" id="PS50249">
    <property type="entry name" value="MPN"/>
    <property type="match status" value="1"/>
</dbReference>
<keyword evidence="4" id="KW-0862">Zinc</keyword>
<evidence type="ECO:0000259" key="7">
    <source>
        <dbReference type="PROSITE" id="PS50249"/>
    </source>
</evidence>
<keyword evidence="2" id="KW-0479">Metal-binding</keyword>
<gene>
    <name evidence="8" type="ORF">WMO14_08980</name>
</gene>
<evidence type="ECO:0000256" key="4">
    <source>
        <dbReference type="ARBA" id="ARBA00022833"/>
    </source>
</evidence>
<evidence type="ECO:0000256" key="5">
    <source>
        <dbReference type="ARBA" id="ARBA00023049"/>
    </source>
</evidence>
<name>A0ABV1BW82_9FIRM</name>
<evidence type="ECO:0000313" key="9">
    <source>
        <dbReference type="Proteomes" id="UP001442364"/>
    </source>
</evidence>
<dbReference type="InterPro" id="IPR028090">
    <property type="entry name" value="JAB_dom_prok"/>
</dbReference>
<dbReference type="PANTHER" id="PTHR34858:SF1">
    <property type="entry name" value="CYSO-CYSTEINE PEPTIDASE"/>
    <property type="match status" value="1"/>
</dbReference>
<keyword evidence="3" id="KW-0378">Hydrolase</keyword>
<sequence>MITFNKSDFDTILEYAKKNLPEEACGLIGGTTENGDKHIKKIYLLTNIDHSNEHFSMDPKEQLAAVKDMRANGLVPLGNWHSHPESPSRPSDEDKRLAYDSKASYMILSLMNIDEPVLNSFHIEGNVSNKEDLRII</sequence>
<evidence type="ECO:0000256" key="2">
    <source>
        <dbReference type="ARBA" id="ARBA00022723"/>
    </source>
</evidence>
<dbReference type="Proteomes" id="UP001442364">
    <property type="component" value="Unassembled WGS sequence"/>
</dbReference>
<feature type="region of interest" description="Disordered" evidence="6">
    <location>
        <begin position="76"/>
        <end position="95"/>
    </location>
</feature>
<dbReference type="InterPro" id="IPR051929">
    <property type="entry name" value="VirAsm_ModProt"/>
</dbReference>
<protein>
    <submittedName>
        <fullName evidence="8">M67 family metallopeptidase</fullName>
    </submittedName>
</protein>